<dbReference type="PROSITE" id="PS50928">
    <property type="entry name" value="ABC_TM1"/>
    <property type="match status" value="1"/>
</dbReference>
<feature type="transmembrane region" description="Helical" evidence="7">
    <location>
        <begin position="91"/>
        <end position="114"/>
    </location>
</feature>
<keyword evidence="3" id="KW-1003">Cell membrane</keyword>
<accession>A0AB94IVU6</accession>
<evidence type="ECO:0000256" key="7">
    <source>
        <dbReference type="RuleBase" id="RU363032"/>
    </source>
</evidence>
<evidence type="ECO:0000259" key="8">
    <source>
        <dbReference type="PROSITE" id="PS50928"/>
    </source>
</evidence>
<reference evidence="10" key="1">
    <citation type="submission" date="2010-03" db="EMBL/GenBank/DDBJ databases">
        <title>The genome sequence of Synergistetes sp. SGP1.</title>
        <authorList>
            <consortium name="metaHIT consortium -- http://www.metahit.eu/"/>
            <person name="Pajon A."/>
            <person name="Turner K."/>
            <person name="Parkhill J."/>
            <person name="Wade W."/>
            <person name="Vartoukian S."/>
        </authorList>
    </citation>
    <scope>NUCLEOTIDE SEQUENCE [LARGE SCALE GENOMIC DNA]</scope>
    <source>
        <strain evidence="10">SGP1</strain>
    </source>
</reference>
<keyword evidence="5 7" id="KW-1133">Transmembrane helix</keyword>
<evidence type="ECO:0000256" key="4">
    <source>
        <dbReference type="ARBA" id="ARBA00022692"/>
    </source>
</evidence>
<evidence type="ECO:0000313" key="9">
    <source>
        <dbReference type="EMBL" id="CBL27868.1"/>
    </source>
</evidence>
<feature type="transmembrane region" description="Helical" evidence="7">
    <location>
        <begin position="209"/>
        <end position="233"/>
    </location>
</feature>
<feature type="transmembrane region" description="Helical" evidence="7">
    <location>
        <begin position="254"/>
        <end position="275"/>
    </location>
</feature>
<reference evidence="9 10" key="2">
    <citation type="submission" date="2010-03" db="EMBL/GenBank/DDBJ databases">
        <authorList>
            <person name="Pajon A."/>
        </authorList>
    </citation>
    <scope>NUCLEOTIDE SEQUENCE [LARGE SCALE GENOMIC DNA]</scope>
    <source>
        <strain evidence="9 10">SGP1</strain>
    </source>
</reference>
<keyword evidence="6 7" id="KW-0472">Membrane</keyword>
<evidence type="ECO:0000256" key="5">
    <source>
        <dbReference type="ARBA" id="ARBA00022989"/>
    </source>
</evidence>
<feature type="transmembrane region" description="Helical" evidence="7">
    <location>
        <begin position="21"/>
        <end position="43"/>
    </location>
</feature>
<gene>
    <name evidence="9" type="ORF">SY1_04100</name>
</gene>
<name>A0AB94IVU6_9BACT</name>
<keyword evidence="4 7" id="KW-0812">Transmembrane</keyword>
<keyword evidence="2 7" id="KW-0813">Transport</keyword>
<evidence type="ECO:0000256" key="3">
    <source>
        <dbReference type="ARBA" id="ARBA00022475"/>
    </source>
</evidence>
<evidence type="ECO:0000256" key="2">
    <source>
        <dbReference type="ARBA" id="ARBA00022448"/>
    </source>
</evidence>
<dbReference type="SUPFAM" id="SSF161098">
    <property type="entry name" value="MetI-like"/>
    <property type="match status" value="1"/>
</dbReference>
<evidence type="ECO:0000313" key="10">
    <source>
        <dbReference type="Proteomes" id="UP000008957"/>
    </source>
</evidence>
<keyword evidence="10" id="KW-1185">Reference proteome</keyword>
<feature type="transmembrane region" description="Helical" evidence="7">
    <location>
        <begin position="126"/>
        <end position="147"/>
    </location>
</feature>
<dbReference type="PANTHER" id="PTHR43386:SF1">
    <property type="entry name" value="D,D-DIPEPTIDE TRANSPORT SYSTEM PERMEASE PROTEIN DDPC-RELATED"/>
    <property type="match status" value="1"/>
</dbReference>
<dbReference type="Pfam" id="PF00528">
    <property type="entry name" value="BPD_transp_1"/>
    <property type="match status" value="1"/>
</dbReference>
<evidence type="ECO:0000256" key="6">
    <source>
        <dbReference type="ARBA" id="ARBA00023136"/>
    </source>
</evidence>
<dbReference type="GO" id="GO:0005886">
    <property type="term" value="C:plasma membrane"/>
    <property type="evidence" value="ECO:0007669"/>
    <property type="project" value="UniProtKB-SubCell"/>
</dbReference>
<dbReference type="InterPro" id="IPR035906">
    <property type="entry name" value="MetI-like_sf"/>
</dbReference>
<dbReference type="KEGG" id="sbr:SY1_04100"/>
<dbReference type="Gene3D" id="1.10.3720.10">
    <property type="entry name" value="MetI-like"/>
    <property type="match status" value="1"/>
</dbReference>
<dbReference type="RefSeq" id="WP_015556015.1">
    <property type="nucleotide sequence ID" value="NC_021038.1"/>
</dbReference>
<dbReference type="InterPro" id="IPR050366">
    <property type="entry name" value="BP-dependent_transpt_permease"/>
</dbReference>
<sequence length="288" mass="31185">MGQIFASLRRRGAWRKGYKLILGNSSLTIGLAIVALMCIVALVPESIATHSPNDHNVDAILQPPSAEHYFGTDNFGRDLYSRVVWGARVDLQLGLVAMIVPFVVGSLIGLLAGYYGRWIDALLMRILDIFLAFPFTLVIIVIVAIIGPGTANLYIAMWLVGWRTYARLIRSEVLVIRDAEYVQAARVLGYSDARILLRHILPNVVSSCIVYGASDVVMCMLAGAAMSFLGLGIQPPTPEWGALIAGGRAFISKAWWLTALPGLCLAIVGTGFSLVGDGLSDLLRTKGR</sequence>
<dbReference type="EMBL" id="FP929056">
    <property type="protein sequence ID" value="CBL27868.1"/>
    <property type="molecule type" value="Genomic_DNA"/>
</dbReference>
<dbReference type="AlphaFoldDB" id="A0AB94IVU6"/>
<dbReference type="Proteomes" id="UP000008957">
    <property type="component" value="Chromosome"/>
</dbReference>
<dbReference type="CDD" id="cd06261">
    <property type="entry name" value="TM_PBP2"/>
    <property type="match status" value="1"/>
</dbReference>
<organism evidence="9 10">
    <name type="scientific">Fretibacterium fastidiosum</name>
    <dbReference type="NCBI Taxonomy" id="651822"/>
    <lineage>
        <taxon>Bacteria</taxon>
        <taxon>Thermotogati</taxon>
        <taxon>Synergistota</taxon>
        <taxon>Synergistia</taxon>
        <taxon>Synergistales</taxon>
        <taxon>Aminobacteriaceae</taxon>
        <taxon>Fretibacterium</taxon>
    </lineage>
</organism>
<proteinExistence type="inferred from homology"/>
<evidence type="ECO:0000256" key="1">
    <source>
        <dbReference type="ARBA" id="ARBA00004651"/>
    </source>
</evidence>
<comment type="similarity">
    <text evidence="7">Belongs to the binding-protein-dependent transport system permease family.</text>
</comment>
<comment type="subcellular location">
    <subcellularLocation>
        <location evidence="1 7">Cell membrane</location>
        <topology evidence="1 7">Multi-pass membrane protein</topology>
    </subcellularLocation>
</comment>
<protein>
    <submittedName>
        <fullName evidence="9">ABC-type dipeptide/oligopeptide/nickel transport systems, permease components</fullName>
    </submittedName>
</protein>
<dbReference type="InterPro" id="IPR000515">
    <property type="entry name" value="MetI-like"/>
</dbReference>
<dbReference type="PANTHER" id="PTHR43386">
    <property type="entry name" value="OLIGOPEPTIDE TRANSPORT SYSTEM PERMEASE PROTEIN APPC"/>
    <property type="match status" value="1"/>
</dbReference>
<dbReference type="GO" id="GO:0055085">
    <property type="term" value="P:transmembrane transport"/>
    <property type="evidence" value="ECO:0007669"/>
    <property type="project" value="InterPro"/>
</dbReference>
<feature type="domain" description="ABC transmembrane type-1" evidence="8">
    <location>
        <begin position="87"/>
        <end position="276"/>
    </location>
</feature>